<dbReference type="KEGG" id="ssl:SS1G_00801"/>
<evidence type="ECO:0000313" key="1">
    <source>
        <dbReference type="EMBL" id="EDN91398.1"/>
    </source>
</evidence>
<sequence>MEKEEELEEDINEVIIMQGLTYNSANTGFGRLINVEERVFILASSDVW</sequence>
<reference evidence="2" key="1">
    <citation type="journal article" date="2011" name="PLoS Genet.">
        <title>Genomic analysis of the necrotrophic fungal pathogens Sclerotinia sclerotiorum and Botrytis cinerea.</title>
        <authorList>
            <person name="Amselem J."/>
            <person name="Cuomo C.A."/>
            <person name="van Kan J.A."/>
            <person name="Viaud M."/>
            <person name="Benito E.P."/>
            <person name="Couloux A."/>
            <person name="Coutinho P.M."/>
            <person name="de Vries R.P."/>
            <person name="Dyer P.S."/>
            <person name="Fillinger S."/>
            <person name="Fournier E."/>
            <person name="Gout L."/>
            <person name="Hahn M."/>
            <person name="Kohn L."/>
            <person name="Lapalu N."/>
            <person name="Plummer K.M."/>
            <person name="Pradier J.M."/>
            <person name="Quevillon E."/>
            <person name="Sharon A."/>
            <person name="Simon A."/>
            <person name="ten Have A."/>
            <person name="Tudzynski B."/>
            <person name="Tudzynski P."/>
            <person name="Wincker P."/>
            <person name="Andrew M."/>
            <person name="Anthouard V."/>
            <person name="Beever R.E."/>
            <person name="Beffa R."/>
            <person name="Benoit I."/>
            <person name="Bouzid O."/>
            <person name="Brault B."/>
            <person name="Chen Z."/>
            <person name="Choquer M."/>
            <person name="Collemare J."/>
            <person name="Cotton P."/>
            <person name="Danchin E.G."/>
            <person name="Da Silva C."/>
            <person name="Gautier A."/>
            <person name="Giraud C."/>
            <person name="Giraud T."/>
            <person name="Gonzalez C."/>
            <person name="Grossetete S."/>
            <person name="Guldener U."/>
            <person name="Henrissat B."/>
            <person name="Howlett B.J."/>
            <person name="Kodira C."/>
            <person name="Kretschmer M."/>
            <person name="Lappartient A."/>
            <person name="Leroch M."/>
            <person name="Levis C."/>
            <person name="Mauceli E."/>
            <person name="Neuveglise C."/>
            <person name="Oeser B."/>
            <person name="Pearson M."/>
            <person name="Poulain J."/>
            <person name="Poussereau N."/>
            <person name="Quesneville H."/>
            <person name="Rascle C."/>
            <person name="Schumacher J."/>
            <person name="Segurens B."/>
            <person name="Sexton A."/>
            <person name="Silva E."/>
            <person name="Sirven C."/>
            <person name="Soanes D.M."/>
            <person name="Talbot N.J."/>
            <person name="Templeton M."/>
            <person name="Yandava C."/>
            <person name="Yarden O."/>
            <person name="Zeng Q."/>
            <person name="Rollins J.A."/>
            <person name="Lebrun M.H."/>
            <person name="Dickman M."/>
        </authorList>
    </citation>
    <scope>NUCLEOTIDE SEQUENCE [LARGE SCALE GENOMIC DNA]</scope>
    <source>
        <strain evidence="2">ATCC 18683 / 1980 / Ss-1</strain>
    </source>
</reference>
<organism evidence="1 2">
    <name type="scientific">Sclerotinia sclerotiorum (strain ATCC 18683 / 1980 / Ss-1)</name>
    <name type="common">White mold</name>
    <name type="synonym">Whetzelinia sclerotiorum</name>
    <dbReference type="NCBI Taxonomy" id="665079"/>
    <lineage>
        <taxon>Eukaryota</taxon>
        <taxon>Fungi</taxon>
        <taxon>Dikarya</taxon>
        <taxon>Ascomycota</taxon>
        <taxon>Pezizomycotina</taxon>
        <taxon>Leotiomycetes</taxon>
        <taxon>Helotiales</taxon>
        <taxon>Sclerotiniaceae</taxon>
        <taxon>Sclerotinia</taxon>
    </lineage>
</organism>
<gene>
    <name evidence="1" type="ORF">SS1G_00801</name>
</gene>
<keyword evidence="2" id="KW-1185">Reference proteome</keyword>
<dbReference type="HOGENOM" id="CLU_3160244_0_0_1"/>
<dbReference type="EMBL" id="CH476621">
    <property type="protein sequence ID" value="EDN91398.1"/>
    <property type="molecule type" value="Genomic_DNA"/>
</dbReference>
<dbReference type="Proteomes" id="UP000001312">
    <property type="component" value="Unassembled WGS sequence"/>
</dbReference>
<name>A7E676_SCLS1</name>
<dbReference type="AlphaFoldDB" id="A7E676"/>
<dbReference type="RefSeq" id="XP_001598712.1">
    <property type="nucleotide sequence ID" value="XM_001598662.1"/>
</dbReference>
<protein>
    <submittedName>
        <fullName evidence="1">Uncharacterized protein</fullName>
    </submittedName>
</protein>
<accession>A7E676</accession>
<dbReference type="GeneID" id="5494542"/>
<proteinExistence type="predicted"/>
<dbReference type="InParanoid" id="A7E676"/>
<evidence type="ECO:0000313" key="2">
    <source>
        <dbReference type="Proteomes" id="UP000001312"/>
    </source>
</evidence>